<dbReference type="EMBL" id="MWSK01000001">
    <property type="protein sequence ID" value="OXS80334.1"/>
    <property type="molecule type" value="Genomic_DNA"/>
</dbReference>
<dbReference type="PRINTS" id="PR00080">
    <property type="entry name" value="SDRFAMILY"/>
</dbReference>
<dbReference type="Proteomes" id="UP000186385">
    <property type="component" value="Unassembled WGS sequence"/>
</dbReference>
<evidence type="ECO:0000256" key="1">
    <source>
        <dbReference type="ARBA" id="ARBA00006484"/>
    </source>
</evidence>
<dbReference type="Proteomes" id="UP000215545">
    <property type="component" value="Unassembled WGS sequence"/>
</dbReference>
<evidence type="ECO:0000256" key="2">
    <source>
        <dbReference type="ARBA" id="ARBA00023002"/>
    </source>
</evidence>
<proteinExistence type="inferred from homology"/>
<dbReference type="GO" id="GO:0016616">
    <property type="term" value="F:oxidoreductase activity, acting on the CH-OH group of donors, NAD or NADP as acceptor"/>
    <property type="evidence" value="ECO:0007669"/>
    <property type="project" value="UniProtKB-ARBA"/>
</dbReference>
<dbReference type="InterPro" id="IPR036291">
    <property type="entry name" value="NAD(P)-bd_dom_sf"/>
</dbReference>
<evidence type="ECO:0000256" key="3">
    <source>
        <dbReference type="RuleBase" id="RU000363"/>
    </source>
</evidence>
<accession>A0A1N6PEC5</accession>
<dbReference type="InterPro" id="IPR020904">
    <property type="entry name" value="Sc_DH/Rdtase_CS"/>
</dbReference>
<dbReference type="AlphaFoldDB" id="A0A1N6PEC5"/>
<dbReference type="PIRSF" id="PIRSF000126">
    <property type="entry name" value="11-beta-HSD1"/>
    <property type="match status" value="1"/>
</dbReference>
<gene>
    <name evidence="4" type="ORF">B1B05_02325</name>
    <name evidence="5" type="ORF">SAMN05443094_101485</name>
</gene>
<dbReference type="RefSeq" id="WP_045850913.1">
    <property type="nucleotide sequence ID" value="NZ_FTLX01000001.1"/>
</dbReference>
<dbReference type="PROSITE" id="PS00061">
    <property type="entry name" value="ADH_SHORT"/>
    <property type="match status" value="1"/>
</dbReference>
<dbReference type="PANTHER" id="PTHR44196">
    <property type="entry name" value="DEHYDROGENASE/REDUCTASE SDR FAMILY MEMBER 7B"/>
    <property type="match status" value="1"/>
</dbReference>
<evidence type="ECO:0000313" key="4">
    <source>
        <dbReference type="EMBL" id="OXS80334.1"/>
    </source>
</evidence>
<evidence type="ECO:0000313" key="6">
    <source>
        <dbReference type="Proteomes" id="UP000186385"/>
    </source>
</evidence>
<dbReference type="SUPFAM" id="SSF51735">
    <property type="entry name" value="NAD(P)-binding Rossmann-fold domains"/>
    <property type="match status" value="1"/>
</dbReference>
<dbReference type="GO" id="GO:0016020">
    <property type="term" value="C:membrane"/>
    <property type="evidence" value="ECO:0007669"/>
    <property type="project" value="TreeGrafter"/>
</dbReference>
<dbReference type="STRING" id="1017273.SAMN05443094_101485"/>
<keyword evidence="7" id="KW-1185">Reference proteome</keyword>
<dbReference type="InterPro" id="IPR002347">
    <property type="entry name" value="SDR_fam"/>
</dbReference>
<reference evidence="7" key="2">
    <citation type="submission" date="2017-03" db="EMBL/GenBank/DDBJ databases">
        <title>Bacillus sp. V-88(T) DSM27956, whole genome shotgun sequencing project.</title>
        <authorList>
            <person name="Dastager S.G."/>
            <person name="Neurgaonkar P.S."/>
            <person name="Dharne M.S."/>
        </authorList>
    </citation>
    <scope>NUCLEOTIDE SEQUENCE [LARGE SCALE GENOMIC DNA]</scope>
    <source>
        <strain evidence="7">DSM 25145</strain>
    </source>
</reference>
<comment type="similarity">
    <text evidence="1 3">Belongs to the short-chain dehydrogenases/reductases (SDR) family.</text>
</comment>
<protein>
    <submittedName>
        <fullName evidence="4">Oxidoreductase</fullName>
    </submittedName>
</protein>
<keyword evidence="2" id="KW-0560">Oxidoreductase</keyword>
<dbReference type="EMBL" id="FTLX01000001">
    <property type="protein sequence ID" value="SIQ02654.1"/>
    <property type="molecule type" value="Genomic_DNA"/>
</dbReference>
<dbReference type="Gene3D" id="3.40.50.720">
    <property type="entry name" value="NAD(P)-binding Rossmann-like Domain"/>
    <property type="match status" value="1"/>
</dbReference>
<reference evidence="4" key="3">
    <citation type="submission" date="2017-03" db="EMBL/GenBank/DDBJ databases">
        <authorList>
            <person name="Dastager S.G."/>
            <person name="Neurgaonkar P.S."/>
            <person name="Dharne M.S."/>
        </authorList>
    </citation>
    <scope>NUCLEOTIDE SEQUENCE</scope>
    <source>
        <strain evidence="4">DSM 25145</strain>
    </source>
</reference>
<dbReference type="FunFam" id="3.40.50.720:FF:000047">
    <property type="entry name" value="NADP-dependent L-serine/L-allo-threonine dehydrogenase"/>
    <property type="match status" value="1"/>
</dbReference>
<evidence type="ECO:0000313" key="5">
    <source>
        <dbReference type="EMBL" id="SIQ02654.1"/>
    </source>
</evidence>
<organism evidence="5 6">
    <name type="scientific">Domibacillus enclensis</name>
    <dbReference type="NCBI Taxonomy" id="1017273"/>
    <lineage>
        <taxon>Bacteria</taxon>
        <taxon>Bacillati</taxon>
        <taxon>Bacillota</taxon>
        <taxon>Bacilli</taxon>
        <taxon>Bacillales</taxon>
        <taxon>Bacillaceae</taxon>
        <taxon>Domibacillus</taxon>
    </lineage>
</organism>
<name>A0A1N6PEC5_9BACI</name>
<dbReference type="OrthoDB" id="9793345at2"/>
<evidence type="ECO:0000313" key="7">
    <source>
        <dbReference type="Proteomes" id="UP000215545"/>
    </source>
</evidence>
<dbReference type="Pfam" id="PF00106">
    <property type="entry name" value="adh_short"/>
    <property type="match status" value="1"/>
</dbReference>
<sequence length="258" mass="28164">MEQSKKQEVVVITGASSGLGAELAKEAAAQGFHLVLLARRIERLQKLKEELKGAASIRIFQADVSDRQAIEAVFGQIGDVDVLINNAGVGFFSWVHETKKEETDQMINVNVNGVLYCSEQVIPQMMKRKKGHIINIASQAGKMATPKSAVYAATKHAVLGYTNSLRMEMGQHGVFVTAINPGPIATPFFDQADPEGTYVKNAGRFMLKPADVARKTISVIGRPVREVNLPKWMSAGSLLHSLFPSAVERLGKNAFFKK</sequence>
<dbReference type="PRINTS" id="PR00081">
    <property type="entry name" value="GDHRDH"/>
</dbReference>
<dbReference type="PANTHER" id="PTHR44196:SF1">
    <property type="entry name" value="DEHYDROGENASE_REDUCTASE SDR FAMILY MEMBER 7B"/>
    <property type="match status" value="1"/>
</dbReference>
<reference evidence="5 6" key="1">
    <citation type="submission" date="2017-01" db="EMBL/GenBank/DDBJ databases">
        <authorList>
            <person name="Mah S.A."/>
            <person name="Swanson W.J."/>
            <person name="Moy G.W."/>
            <person name="Vacquier V.D."/>
        </authorList>
    </citation>
    <scope>NUCLEOTIDE SEQUENCE [LARGE SCALE GENOMIC DNA]</scope>
    <source>
        <strain evidence="5 6">NIO-1016</strain>
    </source>
</reference>